<proteinExistence type="predicted"/>
<feature type="domain" description="SusD-like N-terminal" evidence="6">
    <location>
        <begin position="24"/>
        <end position="222"/>
    </location>
</feature>
<dbReference type="PROSITE" id="PS51257">
    <property type="entry name" value="PROKAR_LIPOPROTEIN"/>
    <property type="match status" value="1"/>
</dbReference>
<evidence type="ECO:0000259" key="5">
    <source>
        <dbReference type="Pfam" id="PF07980"/>
    </source>
</evidence>
<organism evidence="7">
    <name type="scientific">bioreactor metagenome</name>
    <dbReference type="NCBI Taxonomy" id="1076179"/>
    <lineage>
        <taxon>unclassified sequences</taxon>
        <taxon>metagenomes</taxon>
        <taxon>ecological metagenomes</taxon>
    </lineage>
</organism>
<comment type="subcellular location">
    <subcellularLocation>
        <location evidence="1">Cell outer membrane</location>
    </subcellularLocation>
</comment>
<evidence type="ECO:0000313" key="7">
    <source>
        <dbReference type="EMBL" id="MPM04237.1"/>
    </source>
</evidence>
<keyword evidence="4" id="KW-0998">Cell outer membrane</keyword>
<sequence length="658" mass="76345">MQTIMKTTYISILFFLLMLTGCTDFLDKQPDDMKTDEMVWKSRKETEGYLANVYASIPVNDFHRYDPWLGCSDEVDLTWNVYGTYPINFGNWSPNTNFYNKWGTYYKAIRASLVFEENVARCPELSNDLITRYKAESKFLRGYYYWLLIRQYGPAVLIKELQPTDADWNNYPRASFDECVDYICQLMDEAAADLPLHWQNETNNLGRPNKIVCAAVKSKVLLLAASPQWNGNKEYANFKNQDGKALANTTYDESKWRKAAEAAKQVIQYAENNPDAKLRLYKNNENGDGTQFNPYKSCVDVHVKLWNCEVIFGRTNNANPRSWMIHSSPGPNNLGGVAPTQRVVDAFLMKNGKPIDDPESGYVETGFAENGSDNWNPNNYNLTTDRIKMLADVRNCVSWGHWPGEWNMYANREPRFYASIMYNKRVIPQLPDDVAKRDYYNSAGQKNGYARVEFYYGGMSRQSGSYTFFPRSGYLVQKFNDPQANMRDRTYPQNYGMVFIRYAEILLNYIEALNEYDPSNADIRKYWDLIRERAGIPSAFEATPGMAGNKDLQREWILRERQIELAFEGDRYITTRRRWLAHTEDQGGATDKRIYGDGGRMWGMDINAGNIATNNFSFTGFYKRVAFETRVFDKSYYLFPIPESEIEKNTSMVQNPWW</sequence>
<dbReference type="Pfam" id="PF07980">
    <property type="entry name" value="SusD_RagB"/>
    <property type="match status" value="1"/>
</dbReference>
<gene>
    <name evidence="7" type="ORF">SDC9_50512</name>
</gene>
<evidence type="ECO:0000256" key="3">
    <source>
        <dbReference type="ARBA" id="ARBA00023136"/>
    </source>
</evidence>
<dbReference type="Gene3D" id="1.25.40.390">
    <property type="match status" value="1"/>
</dbReference>
<dbReference type="Pfam" id="PF14322">
    <property type="entry name" value="SusD-like_3"/>
    <property type="match status" value="1"/>
</dbReference>
<feature type="domain" description="RagB/SusD" evidence="5">
    <location>
        <begin position="309"/>
        <end position="658"/>
    </location>
</feature>
<evidence type="ECO:0000259" key="6">
    <source>
        <dbReference type="Pfam" id="PF14322"/>
    </source>
</evidence>
<dbReference type="InterPro" id="IPR012944">
    <property type="entry name" value="SusD_RagB_dom"/>
</dbReference>
<protein>
    <recommendedName>
        <fullName evidence="8">SusD-like protein</fullName>
    </recommendedName>
</protein>
<comment type="caution">
    <text evidence="7">The sequence shown here is derived from an EMBL/GenBank/DDBJ whole genome shotgun (WGS) entry which is preliminary data.</text>
</comment>
<keyword evidence="2" id="KW-0732">Signal</keyword>
<dbReference type="SUPFAM" id="SSF48452">
    <property type="entry name" value="TPR-like"/>
    <property type="match status" value="1"/>
</dbReference>
<evidence type="ECO:0000256" key="2">
    <source>
        <dbReference type="ARBA" id="ARBA00022729"/>
    </source>
</evidence>
<dbReference type="InterPro" id="IPR011990">
    <property type="entry name" value="TPR-like_helical_dom_sf"/>
</dbReference>
<dbReference type="AlphaFoldDB" id="A0A644WKX9"/>
<evidence type="ECO:0000256" key="1">
    <source>
        <dbReference type="ARBA" id="ARBA00004442"/>
    </source>
</evidence>
<reference evidence="7" key="1">
    <citation type="submission" date="2019-08" db="EMBL/GenBank/DDBJ databases">
        <authorList>
            <person name="Kucharzyk K."/>
            <person name="Murdoch R.W."/>
            <person name="Higgins S."/>
            <person name="Loffler F."/>
        </authorList>
    </citation>
    <scope>NUCLEOTIDE SEQUENCE</scope>
</reference>
<dbReference type="EMBL" id="VSSQ01001021">
    <property type="protein sequence ID" value="MPM04237.1"/>
    <property type="molecule type" value="Genomic_DNA"/>
</dbReference>
<evidence type="ECO:0000256" key="4">
    <source>
        <dbReference type="ARBA" id="ARBA00023237"/>
    </source>
</evidence>
<dbReference type="InterPro" id="IPR033985">
    <property type="entry name" value="SusD-like_N"/>
</dbReference>
<keyword evidence="3" id="KW-0472">Membrane</keyword>
<dbReference type="GO" id="GO:0009279">
    <property type="term" value="C:cell outer membrane"/>
    <property type="evidence" value="ECO:0007669"/>
    <property type="project" value="UniProtKB-SubCell"/>
</dbReference>
<accession>A0A644WKX9</accession>
<name>A0A644WKX9_9ZZZZ</name>
<evidence type="ECO:0008006" key="8">
    <source>
        <dbReference type="Google" id="ProtNLM"/>
    </source>
</evidence>